<dbReference type="InterPro" id="IPR050523">
    <property type="entry name" value="AKR_Detox_Biosynth"/>
</dbReference>
<dbReference type="PROSITE" id="PS00062">
    <property type="entry name" value="ALDOKETO_REDUCTASE_2"/>
    <property type="match status" value="1"/>
</dbReference>
<keyword evidence="5" id="KW-1185">Reference proteome</keyword>
<dbReference type="Proteomes" id="UP000266841">
    <property type="component" value="Unassembled WGS sequence"/>
</dbReference>
<evidence type="ECO:0000313" key="4">
    <source>
        <dbReference type="EMBL" id="EJK73574.1"/>
    </source>
</evidence>
<feature type="signal peptide" evidence="2">
    <location>
        <begin position="1"/>
        <end position="27"/>
    </location>
</feature>
<feature type="chain" id="PRO_5003841668" description="NADP-dependent oxidoreductase domain-containing protein" evidence="2">
    <location>
        <begin position="28"/>
        <end position="407"/>
    </location>
</feature>
<dbReference type="EMBL" id="AGNL01004387">
    <property type="protein sequence ID" value="EJK73574.1"/>
    <property type="molecule type" value="Genomic_DNA"/>
</dbReference>
<keyword evidence="2" id="KW-0732">Signal</keyword>
<dbReference type="Pfam" id="PF00248">
    <property type="entry name" value="Aldo_ket_red"/>
    <property type="match status" value="1"/>
</dbReference>
<comment type="caution">
    <text evidence="4">The sequence shown here is derived from an EMBL/GenBank/DDBJ whole genome shotgun (WGS) entry which is preliminary data.</text>
</comment>
<evidence type="ECO:0000256" key="1">
    <source>
        <dbReference type="ARBA" id="ARBA00023002"/>
    </source>
</evidence>
<dbReference type="InterPro" id="IPR018170">
    <property type="entry name" value="Aldo/ket_reductase_CS"/>
</dbReference>
<organism evidence="4 5">
    <name type="scientific">Thalassiosira oceanica</name>
    <name type="common">Marine diatom</name>
    <dbReference type="NCBI Taxonomy" id="159749"/>
    <lineage>
        <taxon>Eukaryota</taxon>
        <taxon>Sar</taxon>
        <taxon>Stramenopiles</taxon>
        <taxon>Ochrophyta</taxon>
        <taxon>Bacillariophyta</taxon>
        <taxon>Coscinodiscophyceae</taxon>
        <taxon>Thalassiosirophycidae</taxon>
        <taxon>Thalassiosirales</taxon>
        <taxon>Thalassiosiraceae</taxon>
        <taxon>Thalassiosira</taxon>
    </lineage>
</organism>
<dbReference type="GO" id="GO:0016491">
    <property type="term" value="F:oxidoreductase activity"/>
    <property type="evidence" value="ECO:0007669"/>
    <property type="project" value="UniProtKB-KW"/>
</dbReference>
<dbReference type="PANTHER" id="PTHR43364:SF4">
    <property type="entry name" value="NAD(P)-LINKED OXIDOREDUCTASE SUPERFAMILY PROTEIN"/>
    <property type="match status" value="1"/>
</dbReference>
<dbReference type="InterPro" id="IPR036812">
    <property type="entry name" value="NAD(P)_OxRdtase_dom_sf"/>
</dbReference>
<reference evidence="4 5" key="1">
    <citation type="journal article" date="2012" name="Genome Biol.">
        <title>Genome and low-iron response of an oceanic diatom adapted to chronic iron limitation.</title>
        <authorList>
            <person name="Lommer M."/>
            <person name="Specht M."/>
            <person name="Roy A.S."/>
            <person name="Kraemer L."/>
            <person name="Andreson R."/>
            <person name="Gutowska M.A."/>
            <person name="Wolf J."/>
            <person name="Bergner S.V."/>
            <person name="Schilhabel M.B."/>
            <person name="Klostermeier U.C."/>
            <person name="Beiko R.G."/>
            <person name="Rosenstiel P."/>
            <person name="Hippler M."/>
            <person name="Laroche J."/>
        </authorList>
    </citation>
    <scope>NUCLEOTIDE SEQUENCE [LARGE SCALE GENOMIC DNA]</scope>
    <source>
        <strain evidence="4 5">CCMP1005</strain>
    </source>
</reference>
<dbReference type="AlphaFoldDB" id="K0T921"/>
<name>K0T921_THAOC</name>
<accession>K0T921</accession>
<feature type="non-terminal residue" evidence="4">
    <location>
        <position position="407"/>
    </location>
</feature>
<dbReference type="Gene3D" id="3.20.20.100">
    <property type="entry name" value="NADP-dependent oxidoreductase domain"/>
    <property type="match status" value="1"/>
</dbReference>
<evidence type="ECO:0000259" key="3">
    <source>
        <dbReference type="Pfam" id="PF00248"/>
    </source>
</evidence>
<evidence type="ECO:0000313" key="5">
    <source>
        <dbReference type="Proteomes" id="UP000266841"/>
    </source>
</evidence>
<dbReference type="OrthoDB" id="2310150at2759"/>
<dbReference type="InterPro" id="IPR020471">
    <property type="entry name" value="AKR"/>
</dbReference>
<dbReference type="InterPro" id="IPR023210">
    <property type="entry name" value="NADP_OxRdtase_dom"/>
</dbReference>
<gene>
    <name evidence="4" type="ORF">THAOC_04792</name>
</gene>
<dbReference type="eggNOG" id="KOG1575">
    <property type="taxonomic scope" value="Eukaryota"/>
</dbReference>
<keyword evidence="1" id="KW-0560">Oxidoreductase</keyword>
<dbReference type="PANTHER" id="PTHR43364">
    <property type="entry name" value="NADH-SPECIFIC METHYLGLYOXAL REDUCTASE-RELATED"/>
    <property type="match status" value="1"/>
</dbReference>
<dbReference type="SUPFAM" id="SSF51430">
    <property type="entry name" value="NAD(P)-linked oxidoreductase"/>
    <property type="match status" value="1"/>
</dbReference>
<feature type="domain" description="NADP-dependent oxidoreductase" evidence="3">
    <location>
        <begin position="81"/>
        <end position="395"/>
    </location>
</feature>
<dbReference type="PRINTS" id="PR00069">
    <property type="entry name" value="ALDKETRDTASE"/>
</dbReference>
<protein>
    <recommendedName>
        <fullName evidence="3">NADP-dependent oxidoreductase domain-containing protein</fullName>
    </recommendedName>
</protein>
<evidence type="ECO:0000256" key="2">
    <source>
        <dbReference type="SAM" id="SignalP"/>
    </source>
</evidence>
<proteinExistence type="predicted"/>
<sequence>MKKRQRAGAPAIAAIILLLSSSEISSPSPVAALSTLAPPPTAVGRGKVWTIPKKKPAQRPRTSGRDTTTVGTLTVPSVGCGTIAWDDSCPELASLVSSALEGGGAFFDTGERYGSHARTALGMGWGETESLIAGLLREAADAGPVPSPPAVVATKFTPAPLRTTAKSVVDACEKSRRRLGVDYIDLYQIQMPDIVKPLRSFGLDASHDEAYWDGLAECYHRGLVKNVGVSNYGPTLVERCHSHLAKRGVPLASNQIAYSLVGRGDGAQETLDKCNELGVKVLAYYPLAMGLLTGKYTSSDDRAGAPSLSCSKRSGLERRDLERYARGLGGGGGTVPPRGAGDLLFAMEDIARQRSKSVAQVALNYVICKGAIPIPGARDAAQLEDNLGASGWRLSPARSSGWRGRPT</sequence>